<dbReference type="HAMAP" id="MF_00161">
    <property type="entry name" value="LspA"/>
    <property type="match status" value="1"/>
</dbReference>
<dbReference type="Proteomes" id="UP000178577">
    <property type="component" value="Unassembled WGS sequence"/>
</dbReference>
<dbReference type="InterPro" id="IPR001872">
    <property type="entry name" value="Peptidase_A8"/>
</dbReference>
<comment type="subcellular location">
    <subcellularLocation>
        <location evidence="9">Cell membrane</location>
        <topology evidence="9">Multi-pass membrane protein</topology>
    </subcellularLocation>
</comment>
<dbReference type="PRINTS" id="PR00781">
    <property type="entry name" value="LIPOSIGPTASE"/>
</dbReference>
<reference evidence="11 12" key="1">
    <citation type="journal article" date="2016" name="Nat. Commun.">
        <title>Thousands of microbial genomes shed light on interconnected biogeochemical processes in an aquifer system.</title>
        <authorList>
            <person name="Anantharaman K."/>
            <person name="Brown C.T."/>
            <person name="Hug L.A."/>
            <person name="Sharon I."/>
            <person name="Castelle C.J."/>
            <person name="Probst A.J."/>
            <person name="Thomas B.C."/>
            <person name="Singh A."/>
            <person name="Wilkins M.J."/>
            <person name="Karaoz U."/>
            <person name="Brodie E.L."/>
            <person name="Williams K.H."/>
            <person name="Hubbard S.S."/>
            <person name="Banfield J.F."/>
        </authorList>
    </citation>
    <scope>NUCLEOTIDE SEQUENCE [LARGE SCALE GENOMIC DNA]</scope>
</reference>
<sequence>MRKKLKPKVKFLAIAPFVVFFDQLSKYIAGDIVPIICNKGIAFGIGLSGSFGIIIALTVLPLIFYLMIREKKIPSAIGLSLIFGGGVSNLVDRLMLGCVRDFINLPSWTRWPSFNLADSAISIGVLIIGYQLIHRHGKKA</sequence>
<comment type="pathway">
    <text evidence="9">Protein modification; lipoprotein biosynthesis (signal peptide cleavage).</text>
</comment>
<dbReference type="EMBL" id="MFAY01000023">
    <property type="protein sequence ID" value="OGD88903.1"/>
    <property type="molecule type" value="Genomic_DNA"/>
</dbReference>
<name>A0A1F5GAK4_9BACT</name>
<gene>
    <name evidence="9" type="primary">lspA</name>
    <name evidence="11" type="ORF">A2693_04005</name>
</gene>
<feature type="transmembrane region" description="Helical" evidence="9">
    <location>
        <begin position="73"/>
        <end position="91"/>
    </location>
</feature>
<proteinExistence type="inferred from homology"/>
<dbReference type="GO" id="GO:0004190">
    <property type="term" value="F:aspartic-type endopeptidase activity"/>
    <property type="evidence" value="ECO:0007669"/>
    <property type="project" value="UniProtKB-UniRule"/>
</dbReference>
<feature type="active site" evidence="9">
    <location>
        <position position="101"/>
    </location>
</feature>
<keyword evidence="7 9" id="KW-1133">Transmembrane helix</keyword>
<dbReference type="EC" id="3.4.23.36" evidence="9"/>
<keyword evidence="5 9" id="KW-0064">Aspartyl protease</keyword>
<feature type="transmembrane region" description="Helical" evidence="9">
    <location>
        <begin position="40"/>
        <end position="66"/>
    </location>
</feature>
<evidence type="ECO:0000256" key="3">
    <source>
        <dbReference type="ARBA" id="ARBA00022670"/>
    </source>
</evidence>
<accession>A0A1F5GAK4</accession>
<comment type="caution">
    <text evidence="9">Lacks conserved residue(s) required for the propagation of feature annotation.</text>
</comment>
<dbReference type="AlphaFoldDB" id="A0A1F5GAK4"/>
<evidence type="ECO:0000256" key="10">
    <source>
        <dbReference type="RuleBase" id="RU004181"/>
    </source>
</evidence>
<dbReference type="GO" id="GO:0005886">
    <property type="term" value="C:plasma membrane"/>
    <property type="evidence" value="ECO:0007669"/>
    <property type="project" value="UniProtKB-SubCell"/>
</dbReference>
<evidence type="ECO:0000256" key="9">
    <source>
        <dbReference type="HAMAP-Rule" id="MF_00161"/>
    </source>
</evidence>
<evidence type="ECO:0000313" key="12">
    <source>
        <dbReference type="Proteomes" id="UP000178577"/>
    </source>
</evidence>
<dbReference type="Pfam" id="PF01252">
    <property type="entry name" value="Peptidase_A8"/>
    <property type="match status" value="1"/>
</dbReference>
<evidence type="ECO:0000256" key="6">
    <source>
        <dbReference type="ARBA" id="ARBA00022801"/>
    </source>
</evidence>
<organism evidence="11 12">
    <name type="scientific">Candidatus Curtissbacteria bacterium RIFCSPHIGHO2_01_FULL_40_12</name>
    <dbReference type="NCBI Taxonomy" id="1797710"/>
    <lineage>
        <taxon>Bacteria</taxon>
        <taxon>Candidatus Curtissiibacteriota</taxon>
    </lineage>
</organism>
<comment type="similarity">
    <text evidence="1 9 10">Belongs to the peptidase A8 family.</text>
</comment>
<evidence type="ECO:0000256" key="5">
    <source>
        <dbReference type="ARBA" id="ARBA00022750"/>
    </source>
</evidence>
<evidence type="ECO:0000256" key="4">
    <source>
        <dbReference type="ARBA" id="ARBA00022692"/>
    </source>
</evidence>
<evidence type="ECO:0000256" key="2">
    <source>
        <dbReference type="ARBA" id="ARBA00022475"/>
    </source>
</evidence>
<keyword evidence="3 9" id="KW-0645">Protease</keyword>
<keyword evidence="2 9" id="KW-1003">Cell membrane</keyword>
<keyword evidence="8 9" id="KW-0472">Membrane</keyword>
<feature type="active site" evidence="9">
    <location>
        <position position="118"/>
    </location>
</feature>
<keyword evidence="4 9" id="KW-0812">Transmembrane</keyword>
<dbReference type="PROSITE" id="PS00855">
    <property type="entry name" value="SPASE_II"/>
    <property type="match status" value="1"/>
</dbReference>
<dbReference type="PANTHER" id="PTHR33695">
    <property type="entry name" value="LIPOPROTEIN SIGNAL PEPTIDASE"/>
    <property type="match status" value="1"/>
</dbReference>
<keyword evidence="6 9" id="KW-0378">Hydrolase</keyword>
<feature type="transmembrane region" description="Helical" evidence="9">
    <location>
        <begin position="111"/>
        <end position="133"/>
    </location>
</feature>
<evidence type="ECO:0000313" key="11">
    <source>
        <dbReference type="EMBL" id="OGD88903.1"/>
    </source>
</evidence>
<evidence type="ECO:0000256" key="1">
    <source>
        <dbReference type="ARBA" id="ARBA00006139"/>
    </source>
</evidence>
<comment type="catalytic activity">
    <reaction evidence="9">
        <text>Release of signal peptides from bacterial membrane prolipoproteins. Hydrolyzes -Xaa-Yaa-Zaa-|-(S,diacylglyceryl)Cys-, in which Xaa is hydrophobic (preferably Leu), and Yaa (Ala or Ser) and Zaa (Gly or Ala) have small, neutral side chains.</text>
        <dbReference type="EC" id="3.4.23.36"/>
    </reaction>
</comment>
<comment type="function">
    <text evidence="9">This protein specifically catalyzes the removal of signal peptides from prolipoproteins.</text>
</comment>
<dbReference type="UniPathway" id="UPA00665"/>
<dbReference type="PANTHER" id="PTHR33695:SF1">
    <property type="entry name" value="LIPOPROTEIN SIGNAL PEPTIDASE"/>
    <property type="match status" value="1"/>
</dbReference>
<protein>
    <recommendedName>
        <fullName evidence="9">Lipoprotein signal peptidase</fullName>
        <ecNumber evidence="9">3.4.23.36</ecNumber>
    </recommendedName>
    <alternativeName>
        <fullName evidence="9">Prolipoprotein signal peptidase</fullName>
    </alternativeName>
    <alternativeName>
        <fullName evidence="9">Signal peptidase II</fullName>
        <shortName evidence="9">SPase II</shortName>
    </alternativeName>
</protein>
<evidence type="ECO:0000256" key="7">
    <source>
        <dbReference type="ARBA" id="ARBA00022989"/>
    </source>
</evidence>
<dbReference type="GO" id="GO:0006508">
    <property type="term" value="P:proteolysis"/>
    <property type="evidence" value="ECO:0007669"/>
    <property type="project" value="UniProtKB-KW"/>
</dbReference>
<evidence type="ECO:0000256" key="8">
    <source>
        <dbReference type="ARBA" id="ARBA00023136"/>
    </source>
</evidence>
<comment type="caution">
    <text evidence="11">The sequence shown here is derived from an EMBL/GenBank/DDBJ whole genome shotgun (WGS) entry which is preliminary data.</text>
</comment>